<reference evidence="11 12" key="1">
    <citation type="journal article" date="2008" name="Nature">
        <title>Genome analysis of the platypus reveals unique signatures of evolution.</title>
        <authorList>
            <person name="Warren W.C."/>
            <person name="Hillier L.W."/>
            <person name="Marshall Graves J.A."/>
            <person name="Birney E."/>
            <person name="Ponting C.P."/>
            <person name="Grutzner F."/>
            <person name="Belov K."/>
            <person name="Miller W."/>
            <person name="Clarke L."/>
            <person name="Chinwalla A.T."/>
            <person name="Yang S.P."/>
            <person name="Heger A."/>
            <person name="Locke D.P."/>
            <person name="Miethke P."/>
            <person name="Waters P.D."/>
            <person name="Veyrunes F."/>
            <person name="Fulton L."/>
            <person name="Fulton B."/>
            <person name="Graves T."/>
            <person name="Wallis J."/>
            <person name="Puente X.S."/>
            <person name="Lopez-Otin C."/>
            <person name="Ordonez G.R."/>
            <person name="Eichler E.E."/>
            <person name="Chen L."/>
            <person name="Cheng Z."/>
            <person name="Deakin J.E."/>
            <person name="Alsop A."/>
            <person name="Thompson K."/>
            <person name="Kirby P."/>
            <person name="Papenfuss A.T."/>
            <person name="Wakefield M.J."/>
            <person name="Olender T."/>
            <person name="Lancet D."/>
            <person name="Huttley G.A."/>
            <person name="Smit A.F."/>
            <person name="Pask A."/>
            <person name="Temple-Smith P."/>
            <person name="Batzer M.A."/>
            <person name="Walker J.A."/>
            <person name="Konkel M.K."/>
            <person name="Harris R.S."/>
            <person name="Whittington C.M."/>
            <person name="Wong E.S."/>
            <person name="Gemmell N.J."/>
            <person name="Buschiazzo E."/>
            <person name="Vargas Jentzsch I.M."/>
            <person name="Merkel A."/>
            <person name="Schmitz J."/>
            <person name="Zemann A."/>
            <person name="Churakov G."/>
            <person name="Kriegs J.O."/>
            <person name="Brosius J."/>
            <person name="Murchison E.P."/>
            <person name="Sachidanandam R."/>
            <person name="Smith C."/>
            <person name="Hannon G.J."/>
            <person name="Tsend-Ayush E."/>
            <person name="McMillan D."/>
            <person name="Attenborough R."/>
            <person name="Rens W."/>
            <person name="Ferguson-Smith M."/>
            <person name="Lefevre C.M."/>
            <person name="Sharp J.A."/>
            <person name="Nicholas K.R."/>
            <person name="Ray D.A."/>
            <person name="Kube M."/>
            <person name="Reinhardt R."/>
            <person name="Pringle T.H."/>
            <person name="Taylor J."/>
            <person name="Jones R.C."/>
            <person name="Nixon B."/>
            <person name="Dacheux J.L."/>
            <person name="Niwa H."/>
            <person name="Sekita Y."/>
            <person name="Huang X."/>
            <person name="Stark A."/>
            <person name="Kheradpour P."/>
            <person name="Kellis M."/>
            <person name="Flicek P."/>
            <person name="Chen Y."/>
            <person name="Webber C."/>
            <person name="Hardison R."/>
            <person name="Nelson J."/>
            <person name="Hallsworth-Pepin K."/>
            <person name="Delehaunty K."/>
            <person name="Markovic C."/>
            <person name="Minx P."/>
            <person name="Feng Y."/>
            <person name="Kremitzki C."/>
            <person name="Mitreva M."/>
            <person name="Glasscock J."/>
            <person name="Wylie T."/>
            <person name="Wohldmann P."/>
            <person name="Thiru P."/>
            <person name="Nhan M.N."/>
            <person name="Pohl C.S."/>
            <person name="Smith S.M."/>
            <person name="Hou S."/>
            <person name="Nefedov M."/>
            <person name="de Jong P.J."/>
            <person name="Renfree M.B."/>
            <person name="Mardis E.R."/>
            <person name="Wilson R.K."/>
        </authorList>
    </citation>
    <scope>NUCLEOTIDE SEQUENCE [LARGE SCALE GENOMIC DNA]</scope>
    <source>
        <strain evidence="11 12">Glennie</strain>
    </source>
</reference>
<dbReference type="InParanoid" id="A0A6I8N5L7"/>
<dbReference type="Ensembl" id="ENSOANT00000049872.1">
    <property type="protein sequence ID" value="ENSOANP00000036469.1"/>
    <property type="gene ID" value="ENSOANG00000046826.1"/>
</dbReference>
<dbReference type="GO" id="GO:0030246">
    <property type="term" value="F:carbohydrate binding"/>
    <property type="evidence" value="ECO:0007669"/>
    <property type="project" value="UniProtKB-KW"/>
</dbReference>
<dbReference type="OMA" id="FENNCEG"/>
<keyword evidence="6" id="KW-0472">Membrane</keyword>
<reference evidence="11" key="3">
    <citation type="submission" date="2025-09" db="UniProtKB">
        <authorList>
            <consortium name="Ensembl"/>
        </authorList>
    </citation>
    <scope>IDENTIFICATION</scope>
    <source>
        <strain evidence="11">Glennie</strain>
    </source>
</reference>
<dbReference type="Pfam" id="PF00059">
    <property type="entry name" value="Lectin_C"/>
    <property type="match status" value="1"/>
</dbReference>
<keyword evidence="12" id="KW-1185">Reference proteome</keyword>
<keyword evidence="4" id="KW-0735">Signal-anchor</keyword>
<evidence type="ECO:0000256" key="8">
    <source>
        <dbReference type="ARBA" id="ARBA00041193"/>
    </source>
</evidence>
<evidence type="ECO:0000256" key="6">
    <source>
        <dbReference type="ARBA" id="ARBA00023136"/>
    </source>
</evidence>
<dbReference type="InterPro" id="IPR016186">
    <property type="entry name" value="C-type_lectin-like/link_sf"/>
</dbReference>
<dbReference type="AlphaFoldDB" id="A0A6I8N5L7"/>
<dbReference type="SMART" id="SM00034">
    <property type="entry name" value="CLECT"/>
    <property type="match status" value="1"/>
</dbReference>
<dbReference type="GO" id="GO:0045954">
    <property type="term" value="P:positive regulation of natural killer cell mediated cytotoxicity"/>
    <property type="evidence" value="ECO:0000318"/>
    <property type="project" value="GO_Central"/>
</dbReference>
<name>A0A6I8N5L7_ORNAN</name>
<evidence type="ECO:0000256" key="5">
    <source>
        <dbReference type="ARBA" id="ARBA00022989"/>
    </source>
</evidence>
<dbReference type="CDD" id="cd03593">
    <property type="entry name" value="CLECT_NK_receptors_like"/>
    <property type="match status" value="1"/>
</dbReference>
<evidence type="ECO:0000256" key="3">
    <source>
        <dbReference type="ARBA" id="ARBA00022734"/>
    </source>
</evidence>
<dbReference type="GeneTree" id="ENSGT00940000156296"/>
<organism evidence="11 12">
    <name type="scientific">Ornithorhynchus anatinus</name>
    <name type="common">Duckbill platypus</name>
    <dbReference type="NCBI Taxonomy" id="9258"/>
    <lineage>
        <taxon>Eukaryota</taxon>
        <taxon>Metazoa</taxon>
        <taxon>Chordata</taxon>
        <taxon>Craniata</taxon>
        <taxon>Vertebrata</taxon>
        <taxon>Euteleostomi</taxon>
        <taxon>Mammalia</taxon>
        <taxon>Monotremata</taxon>
        <taxon>Ornithorhynchidae</taxon>
        <taxon>Ornithorhynchus</taxon>
    </lineage>
</organism>
<accession>A0A6I8N5L7</accession>
<dbReference type="GO" id="GO:0002223">
    <property type="term" value="P:stimulatory C-type lectin receptor signaling pathway"/>
    <property type="evidence" value="ECO:0000318"/>
    <property type="project" value="GO_Central"/>
</dbReference>
<dbReference type="Bgee" id="ENSOANG00000046826">
    <property type="expression patterns" value="Expressed in female reproductive system and 1 other cell type or tissue"/>
</dbReference>
<feature type="domain" description="C-type lectin" evidence="10">
    <location>
        <begin position="37"/>
        <end position="106"/>
    </location>
</feature>
<dbReference type="PANTHER" id="PTHR22800:SF252">
    <property type="entry name" value="NATURAL KILLER CELLS ANTIGEN CD94"/>
    <property type="match status" value="1"/>
</dbReference>
<dbReference type="InterPro" id="IPR050919">
    <property type="entry name" value="NKG2/CD94_NK_receptors"/>
</dbReference>
<dbReference type="InterPro" id="IPR001304">
    <property type="entry name" value="C-type_lectin-like"/>
</dbReference>
<dbReference type="Proteomes" id="UP000002279">
    <property type="component" value="Chromosome 17"/>
</dbReference>
<evidence type="ECO:0000256" key="9">
    <source>
        <dbReference type="ARBA" id="ARBA00041489"/>
    </source>
</evidence>
<dbReference type="GO" id="GO:0016020">
    <property type="term" value="C:membrane"/>
    <property type="evidence" value="ECO:0007669"/>
    <property type="project" value="UniProtKB-SubCell"/>
</dbReference>
<dbReference type="InterPro" id="IPR016187">
    <property type="entry name" value="CTDL_fold"/>
</dbReference>
<dbReference type="Gene3D" id="3.10.100.10">
    <property type="entry name" value="Mannose-Binding Protein A, subunit A"/>
    <property type="match status" value="1"/>
</dbReference>
<comment type="subcellular location">
    <subcellularLocation>
        <location evidence="1">Membrane</location>
        <topology evidence="1">Single-pass type II membrane protein</topology>
    </subcellularLocation>
</comment>
<keyword evidence="2" id="KW-0812">Transmembrane</keyword>
<evidence type="ECO:0000256" key="2">
    <source>
        <dbReference type="ARBA" id="ARBA00022692"/>
    </source>
</evidence>
<dbReference type="SUPFAM" id="SSF56436">
    <property type="entry name" value="C-type lectin-like"/>
    <property type="match status" value="1"/>
</dbReference>
<evidence type="ECO:0000259" key="10">
    <source>
        <dbReference type="PROSITE" id="PS50041"/>
    </source>
</evidence>
<dbReference type="PANTHER" id="PTHR22800">
    <property type="entry name" value="C-TYPE LECTIN PROTEINS"/>
    <property type="match status" value="1"/>
</dbReference>
<evidence type="ECO:0000256" key="1">
    <source>
        <dbReference type="ARBA" id="ARBA00004606"/>
    </source>
</evidence>
<dbReference type="InterPro" id="IPR033992">
    <property type="entry name" value="NKR-like_CTLD"/>
</dbReference>
<proteinExistence type="predicted"/>
<evidence type="ECO:0000256" key="4">
    <source>
        <dbReference type="ARBA" id="ARBA00022968"/>
    </source>
</evidence>
<evidence type="ECO:0000256" key="7">
    <source>
        <dbReference type="ARBA" id="ARBA00023180"/>
    </source>
</evidence>
<dbReference type="PROSITE" id="PS50041">
    <property type="entry name" value="C_TYPE_LECTIN_2"/>
    <property type="match status" value="1"/>
</dbReference>
<evidence type="ECO:0000313" key="12">
    <source>
        <dbReference type="Proteomes" id="UP000002279"/>
    </source>
</evidence>
<keyword evidence="5" id="KW-1133">Transmembrane helix</keyword>
<reference evidence="11" key="2">
    <citation type="submission" date="2025-08" db="UniProtKB">
        <authorList>
            <consortium name="Ensembl"/>
        </authorList>
    </citation>
    <scope>IDENTIFICATION</scope>
    <source>
        <strain evidence="11">Glennie</strain>
    </source>
</reference>
<evidence type="ECO:0000313" key="11">
    <source>
        <dbReference type="Ensembl" id="ENSOANP00000036469.1"/>
    </source>
</evidence>
<keyword evidence="7" id="KW-0325">Glycoprotein</keyword>
<sequence length="147" mass="17249">KLGQPKLRKHLILRIILTPSCYLECDWGPCPEDWIQLRKSCYLFSKDKKNWHDSKKTCAALKSSLLWIDSKEEEDFIVLFSIFAWIGLTCIGPGSSWKWESGTAFSSHRRTFIETKRGGNYVYQSGKYVFENNCEGLRLFIYKQRTH</sequence>
<keyword evidence="3" id="KW-0430">Lectin</keyword>
<protein>
    <recommendedName>
        <fullName evidence="8">Natural killer cells antigen CD94</fullName>
    </recommendedName>
    <alternativeName>
        <fullName evidence="9">Killer cell lectin-like receptor subfamily D member 1</fullName>
    </alternativeName>
</protein>